<keyword evidence="9" id="KW-1185">Reference proteome</keyword>
<dbReference type="Pfam" id="PF00892">
    <property type="entry name" value="EamA"/>
    <property type="match status" value="2"/>
</dbReference>
<organism evidence="8 9">
    <name type="scientific">Flavimaribacter sediminis</name>
    <dbReference type="NCBI Taxonomy" id="2865987"/>
    <lineage>
        <taxon>Bacteria</taxon>
        <taxon>Pseudomonadati</taxon>
        <taxon>Pseudomonadota</taxon>
        <taxon>Alphaproteobacteria</taxon>
        <taxon>Hyphomicrobiales</taxon>
        <taxon>Rhizobiaceae</taxon>
        <taxon>Flavimaribacter</taxon>
    </lineage>
</organism>
<feature type="transmembrane region" description="Helical" evidence="6">
    <location>
        <begin position="178"/>
        <end position="198"/>
    </location>
</feature>
<name>A0AAE2ZND6_9HYPH</name>
<dbReference type="RefSeq" id="WP_220228592.1">
    <property type="nucleotide sequence ID" value="NZ_JAICBX010000002.1"/>
</dbReference>
<dbReference type="SUPFAM" id="SSF103481">
    <property type="entry name" value="Multidrug resistance efflux transporter EmrE"/>
    <property type="match status" value="2"/>
</dbReference>
<keyword evidence="4 6" id="KW-1133">Transmembrane helix</keyword>
<evidence type="ECO:0000256" key="2">
    <source>
        <dbReference type="ARBA" id="ARBA00009853"/>
    </source>
</evidence>
<evidence type="ECO:0000256" key="4">
    <source>
        <dbReference type="ARBA" id="ARBA00022989"/>
    </source>
</evidence>
<comment type="similarity">
    <text evidence="2">Belongs to the drug/metabolite transporter (DMT) superfamily. 10 TMS drug/metabolite exporter (DME) (TC 2.A.7.3) family.</text>
</comment>
<feature type="transmembrane region" description="Helical" evidence="6">
    <location>
        <begin position="147"/>
        <end position="166"/>
    </location>
</feature>
<proteinExistence type="inferred from homology"/>
<feature type="transmembrane region" description="Helical" evidence="6">
    <location>
        <begin position="248"/>
        <end position="265"/>
    </location>
</feature>
<evidence type="ECO:0000256" key="5">
    <source>
        <dbReference type="ARBA" id="ARBA00023136"/>
    </source>
</evidence>
<dbReference type="GO" id="GO:0016020">
    <property type="term" value="C:membrane"/>
    <property type="evidence" value="ECO:0007669"/>
    <property type="project" value="UniProtKB-SubCell"/>
</dbReference>
<dbReference type="AlphaFoldDB" id="A0AAE2ZND6"/>
<evidence type="ECO:0000313" key="8">
    <source>
        <dbReference type="EMBL" id="MBW8637921.1"/>
    </source>
</evidence>
<feature type="transmembrane region" description="Helical" evidence="6">
    <location>
        <begin position="41"/>
        <end position="59"/>
    </location>
</feature>
<gene>
    <name evidence="8" type="ORF">K1W69_12055</name>
</gene>
<dbReference type="Proteomes" id="UP001196509">
    <property type="component" value="Unassembled WGS sequence"/>
</dbReference>
<evidence type="ECO:0000259" key="7">
    <source>
        <dbReference type="Pfam" id="PF00892"/>
    </source>
</evidence>
<protein>
    <submittedName>
        <fullName evidence="8">DMT family transporter</fullName>
    </submittedName>
</protein>
<keyword evidence="5 6" id="KW-0472">Membrane</keyword>
<dbReference type="PANTHER" id="PTHR22911:SF6">
    <property type="entry name" value="SOLUTE CARRIER FAMILY 35 MEMBER G1"/>
    <property type="match status" value="1"/>
</dbReference>
<feature type="transmembrane region" description="Helical" evidence="6">
    <location>
        <begin position="218"/>
        <end position="236"/>
    </location>
</feature>
<feature type="domain" description="EamA" evidence="7">
    <location>
        <begin position="8"/>
        <end position="140"/>
    </location>
</feature>
<evidence type="ECO:0000256" key="1">
    <source>
        <dbReference type="ARBA" id="ARBA00004141"/>
    </source>
</evidence>
<dbReference type="EMBL" id="JAICBX010000002">
    <property type="protein sequence ID" value="MBW8637921.1"/>
    <property type="molecule type" value="Genomic_DNA"/>
</dbReference>
<accession>A0AAE2ZND6</accession>
<reference evidence="8" key="1">
    <citation type="submission" date="2021-08" db="EMBL/GenBank/DDBJ databases">
        <title>Hoeflea bacterium WL0058 sp. nov., isolated from the sediment.</title>
        <authorList>
            <person name="Wang L."/>
            <person name="Zhang D."/>
        </authorList>
    </citation>
    <scope>NUCLEOTIDE SEQUENCE</scope>
    <source>
        <strain evidence="8">WL0058</strain>
    </source>
</reference>
<sequence>MNADRPLLGIALMLGFCVLAPLGDSIAKLLGDTVPLAQLLFFRFLMQAFLLIPIVLWTGRELRLRGRVLKLAILRAFLHVIGVAAMFTSLRYMPLADAVAIAFVMPFIMLLLGRMVLDEEIGPRRLAACVVGFIGTLLVIQPRFADVGVYALLPLVVAVIFALFMLVTRMIAKQCDPITLQAANGIYVSIGLGAAYLLTAGRENSVFTMVFPDTRETLLLLSIGVLGTVAHLLMTWSLRYAPASSLAPMQYLEIPFATLIGWMIFKDLPNGMAAVGICITVASGLYVVYRERANARLVPPET</sequence>
<feature type="transmembrane region" description="Helical" evidence="6">
    <location>
        <begin position="98"/>
        <end position="117"/>
    </location>
</feature>
<feature type="transmembrane region" description="Helical" evidence="6">
    <location>
        <begin position="271"/>
        <end position="289"/>
    </location>
</feature>
<evidence type="ECO:0000313" key="9">
    <source>
        <dbReference type="Proteomes" id="UP001196509"/>
    </source>
</evidence>
<dbReference type="PANTHER" id="PTHR22911">
    <property type="entry name" value="ACYL-MALONYL CONDENSING ENZYME-RELATED"/>
    <property type="match status" value="1"/>
</dbReference>
<feature type="transmembrane region" description="Helical" evidence="6">
    <location>
        <begin position="71"/>
        <end position="92"/>
    </location>
</feature>
<comment type="subcellular location">
    <subcellularLocation>
        <location evidence="1">Membrane</location>
        <topology evidence="1">Multi-pass membrane protein</topology>
    </subcellularLocation>
</comment>
<evidence type="ECO:0000256" key="6">
    <source>
        <dbReference type="SAM" id="Phobius"/>
    </source>
</evidence>
<comment type="caution">
    <text evidence="8">The sequence shown here is derived from an EMBL/GenBank/DDBJ whole genome shotgun (WGS) entry which is preliminary data.</text>
</comment>
<feature type="transmembrane region" description="Helical" evidence="6">
    <location>
        <begin position="124"/>
        <end position="141"/>
    </location>
</feature>
<dbReference type="InterPro" id="IPR000620">
    <property type="entry name" value="EamA_dom"/>
</dbReference>
<evidence type="ECO:0000256" key="3">
    <source>
        <dbReference type="ARBA" id="ARBA00022692"/>
    </source>
</evidence>
<keyword evidence="3 6" id="KW-0812">Transmembrane</keyword>
<feature type="domain" description="EamA" evidence="7">
    <location>
        <begin position="151"/>
        <end position="285"/>
    </location>
</feature>
<dbReference type="InterPro" id="IPR037185">
    <property type="entry name" value="EmrE-like"/>
</dbReference>